<feature type="binding site" evidence="3">
    <location>
        <begin position="257"/>
        <end position="258"/>
    </location>
    <ligand>
        <name>ATP</name>
        <dbReference type="ChEBI" id="CHEBI:30616"/>
    </ligand>
</feature>
<dbReference type="PIRSF" id="PIRSF038925">
    <property type="entry name" value="AMP-prot_trans"/>
    <property type="match status" value="1"/>
</dbReference>
<dbReference type="InterPro" id="IPR003812">
    <property type="entry name" value="Fido"/>
</dbReference>
<accession>A0A7W9SYB6</accession>
<dbReference type="InterPro" id="IPR036597">
    <property type="entry name" value="Fido-like_dom_sf"/>
</dbReference>
<feature type="binding site" evidence="3">
    <location>
        <begin position="219"/>
        <end position="226"/>
    </location>
    <ligand>
        <name>ATP</name>
        <dbReference type="ChEBI" id="CHEBI:30616"/>
    </ligand>
</feature>
<dbReference type="InterPro" id="IPR026287">
    <property type="entry name" value="SoFic-like"/>
</dbReference>
<organism evidence="5 6">
    <name type="scientific">Armatimonas rosea</name>
    <dbReference type="NCBI Taxonomy" id="685828"/>
    <lineage>
        <taxon>Bacteria</taxon>
        <taxon>Bacillati</taxon>
        <taxon>Armatimonadota</taxon>
        <taxon>Armatimonadia</taxon>
        <taxon>Armatimonadales</taxon>
        <taxon>Armatimonadaceae</taxon>
        <taxon>Armatimonas</taxon>
    </lineage>
</organism>
<protein>
    <submittedName>
        <fullName evidence="5">Fic family protein</fullName>
    </submittedName>
</protein>
<name>A0A7W9SYB6_ARMRO</name>
<feature type="binding site" evidence="1">
    <location>
        <position position="82"/>
    </location>
    <ligand>
        <name>ATP</name>
        <dbReference type="ChEBI" id="CHEBI:30616"/>
    </ligand>
</feature>
<keyword evidence="1" id="KW-0547">Nucleotide-binding</keyword>
<dbReference type="RefSeq" id="WP_184204187.1">
    <property type="nucleotide sequence ID" value="NZ_JACHGW010000014.1"/>
</dbReference>
<feature type="active site" evidence="2">
    <location>
        <position position="215"/>
    </location>
</feature>
<keyword evidence="1" id="KW-0067">ATP-binding</keyword>
<dbReference type="GO" id="GO:0005524">
    <property type="term" value="F:ATP binding"/>
    <property type="evidence" value="ECO:0007669"/>
    <property type="project" value="UniProtKB-KW"/>
</dbReference>
<reference evidence="5 6" key="1">
    <citation type="submission" date="2020-08" db="EMBL/GenBank/DDBJ databases">
        <title>Genomic Encyclopedia of Type Strains, Phase IV (KMG-IV): sequencing the most valuable type-strain genomes for metagenomic binning, comparative biology and taxonomic classification.</title>
        <authorList>
            <person name="Goeker M."/>
        </authorList>
    </citation>
    <scope>NUCLEOTIDE SEQUENCE [LARGE SCALE GENOMIC DNA]</scope>
    <source>
        <strain evidence="5 6">DSM 23562</strain>
    </source>
</reference>
<dbReference type="InterPro" id="IPR040198">
    <property type="entry name" value="Fido_containing"/>
</dbReference>
<evidence type="ECO:0000256" key="1">
    <source>
        <dbReference type="PIRSR" id="PIRSR038925-1"/>
    </source>
</evidence>
<evidence type="ECO:0000256" key="3">
    <source>
        <dbReference type="PIRSR" id="PIRSR640198-2"/>
    </source>
</evidence>
<dbReference type="AlphaFoldDB" id="A0A7W9SYB6"/>
<feature type="binding site" evidence="1">
    <location>
        <begin position="220"/>
        <end position="226"/>
    </location>
    <ligand>
        <name>ATP</name>
        <dbReference type="ChEBI" id="CHEBI:30616"/>
    </ligand>
</feature>
<dbReference type="Pfam" id="PF02661">
    <property type="entry name" value="Fic"/>
    <property type="match status" value="1"/>
</dbReference>
<evidence type="ECO:0000313" key="5">
    <source>
        <dbReference type="EMBL" id="MBB6054104.1"/>
    </source>
</evidence>
<feature type="binding site" evidence="1">
    <location>
        <position position="215"/>
    </location>
    <ligand>
        <name>ATP</name>
        <dbReference type="ChEBI" id="CHEBI:30616"/>
    </ligand>
</feature>
<comment type="caution">
    <text evidence="5">The sequence shown here is derived from an EMBL/GenBank/DDBJ whole genome shotgun (WGS) entry which is preliminary data.</text>
</comment>
<proteinExistence type="predicted"/>
<dbReference type="PANTHER" id="PTHR13504">
    <property type="entry name" value="FIDO DOMAIN-CONTAINING PROTEIN DDB_G0283145"/>
    <property type="match status" value="1"/>
</dbReference>
<sequence>MERGSQGEWKLSMIPGESFRAFVPRALPPEPALVHDATLMDLLARAHLALGRLDGLSTLLPDISLFLYLYVRKEAVLSSQIEGTQSSLSDLLLFESEELPGVPLDDVREVSSYVAALEHGIARLESLPLSLRLLKEVHEILLSQGRGSNKQPGEVRTSQNWIGGTRPGNAHFVPPPPHELGACLSDLERFLHDLPERTPTLLKAALAHAQFETIHPFLDGNGRLGRLLITLLLCSEGAMQKPLLYLSYYFRKHRAAYYEHLDRTRFLGDWEGWVQFFLEGVIATAEQASDSARQVLLLFESDRQRLEAVGAPASVLRVYPAFQRHPFRRVPATAEELGLTPQTVRGAFNLMVEQGILREVSGKKRDRLWAYSAYLTLLEHGVERPALSHEETR</sequence>
<dbReference type="InterPro" id="IPR025758">
    <property type="entry name" value="Fic/DOC_N"/>
</dbReference>
<dbReference type="PANTHER" id="PTHR13504:SF38">
    <property type="entry name" value="FIDO DOMAIN-CONTAINING PROTEIN"/>
    <property type="match status" value="1"/>
</dbReference>
<keyword evidence="6" id="KW-1185">Reference proteome</keyword>
<gene>
    <name evidence="5" type="ORF">HNQ39_005951</name>
</gene>
<dbReference type="SUPFAM" id="SSF140931">
    <property type="entry name" value="Fic-like"/>
    <property type="match status" value="1"/>
</dbReference>
<dbReference type="EMBL" id="JACHGW010000014">
    <property type="protein sequence ID" value="MBB6054104.1"/>
    <property type="molecule type" value="Genomic_DNA"/>
</dbReference>
<evidence type="ECO:0000256" key="2">
    <source>
        <dbReference type="PIRSR" id="PIRSR640198-1"/>
    </source>
</evidence>
<dbReference type="Pfam" id="PF13784">
    <property type="entry name" value="Fic_N"/>
    <property type="match status" value="1"/>
</dbReference>
<feature type="binding site" evidence="1">
    <location>
        <position position="257"/>
    </location>
    <ligand>
        <name>ATP</name>
        <dbReference type="ChEBI" id="CHEBI:30616"/>
    </ligand>
</feature>
<dbReference type="Gene3D" id="1.10.3290.10">
    <property type="entry name" value="Fido-like domain"/>
    <property type="match status" value="1"/>
</dbReference>
<dbReference type="Proteomes" id="UP000520814">
    <property type="component" value="Unassembled WGS sequence"/>
</dbReference>
<dbReference type="PROSITE" id="PS51459">
    <property type="entry name" value="FIDO"/>
    <property type="match status" value="1"/>
</dbReference>
<evidence type="ECO:0000313" key="6">
    <source>
        <dbReference type="Proteomes" id="UP000520814"/>
    </source>
</evidence>
<evidence type="ECO:0000259" key="4">
    <source>
        <dbReference type="PROSITE" id="PS51459"/>
    </source>
</evidence>
<feature type="domain" description="Fido" evidence="4">
    <location>
        <begin position="129"/>
        <end position="279"/>
    </location>
</feature>